<evidence type="ECO:0000256" key="5">
    <source>
        <dbReference type="ARBA" id="ARBA00023136"/>
    </source>
</evidence>
<keyword evidence="2" id="KW-1003">Cell membrane</keyword>
<dbReference type="PANTHER" id="PTHR32309:SF13">
    <property type="entry name" value="FERRIC ENTEROBACTIN TRANSPORT PROTEIN FEPE"/>
    <property type="match status" value="1"/>
</dbReference>
<evidence type="ECO:0000256" key="7">
    <source>
        <dbReference type="SAM" id="Phobius"/>
    </source>
</evidence>
<dbReference type="InterPro" id="IPR003856">
    <property type="entry name" value="LPS_length_determ_N"/>
</dbReference>
<protein>
    <submittedName>
        <fullName evidence="9">LPS O-antigen length regulator</fullName>
    </submittedName>
</protein>
<evidence type="ECO:0000313" key="10">
    <source>
        <dbReference type="Proteomes" id="UP000239181"/>
    </source>
</evidence>
<feature type="domain" description="Polysaccharide chain length determinant N-terminal" evidence="8">
    <location>
        <begin position="28"/>
        <end position="124"/>
    </location>
</feature>
<feature type="coiled-coil region" evidence="6">
    <location>
        <begin position="199"/>
        <end position="226"/>
    </location>
</feature>
<evidence type="ECO:0000256" key="1">
    <source>
        <dbReference type="ARBA" id="ARBA00004651"/>
    </source>
</evidence>
<evidence type="ECO:0000259" key="8">
    <source>
        <dbReference type="Pfam" id="PF02706"/>
    </source>
</evidence>
<feature type="transmembrane region" description="Helical" evidence="7">
    <location>
        <begin position="43"/>
        <end position="63"/>
    </location>
</feature>
<dbReference type="OrthoDB" id="6565796at2"/>
<dbReference type="InterPro" id="IPR050445">
    <property type="entry name" value="Bact_polysacc_biosynth/exp"/>
</dbReference>
<dbReference type="AlphaFoldDB" id="A0A2S9ID82"/>
<gene>
    <name evidence="9" type="ORF">CQW29_09335</name>
</gene>
<name>A0A2S9ID82_9GAMM</name>
<dbReference type="Gene3D" id="1.10.287.210">
    <property type="match status" value="1"/>
</dbReference>
<dbReference type="PANTHER" id="PTHR32309">
    <property type="entry name" value="TYROSINE-PROTEIN KINASE"/>
    <property type="match status" value="1"/>
</dbReference>
<dbReference type="SUPFAM" id="SSF160355">
    <property type="entry name" value="Bacterial polysaccharide co-polymerase-like"/>
    <property type="match status" value="1"/>
</dbReference>
<comment type="caution">
    <text evidence="9">The sequence shown here is derived from an EMBL/GenBank/DDBJ whole genome shotgun (WGS) entry which is preliminary data.</text>
</comment>
<accession>A0A2S9ID82</accession>
<keyword evidence="6" id="KW-0175">Coiled coil</keyword>
<reference evidence="9 10" key="1">
    <citation type="submission" date="2017-10" db="EMBL/GenBank/DDBJ databases">
        <title>Draft genome of two endophytic bacteria isolated from 'guarana' Paullinia cupana (Mart.) Ducke.</title>
        <authorList>
            <person name="Siqueira K.A."/>
            <person name="Liotti R.G."/>
            <person name="Mendes T.A."/>
            <person name="Soares M.A."/>
        </authorList>
    </citation>
    <scope>NUCLEOTIDE SEQUENCE [LARGE SCALE GENOMIC DNA]</scope>
    <source>
        <strain evidence="9 10">342</strain>
    </source>
</reference>
<comment type="subcellular location">
    <subcellularLocation>
        <location evidence="1">Cell membrane</location>
        <topology evidence="1">Multi-pass membrane protein</topology>
    </subcellularLocation>
</comment>
<dbReference type="Proteomes" id="UP000239181">
    <property type="component" value="Unassembled WGS sequence"/>
</dbReference>
<dbReference type="Gene3D" id="3.30.1890.10">
    <property type="entry name" value="FepE-like"/>
    <property type="match status" value="1"/>
</dbReference>
<dbReference type="GO" id="GO:0004713">
    <property type="term" value="F:protein tyrosine kinase activity"/>
    <property type="evidence" value="ECO:0007669"/>
    <property type="project" value="TreeGrafter"/>
</dbReference>
<keyword evidence="3 7" id="KW-0812">Transmembrane</keyword>
<evidence type="ECO:0000256" key="3">
    <source>
        <dbReference type="ARBA" id="ARBA00022692"/>
    </source>
</evidence>
<evidence type="ECO:0000256" key="6">
    <source>
        <dbReference type="SAM" id="Coils"/>
    </source>
</evidence>
<evidence type="ECO:0000313" key="9">
    <source>
        <dbReference type="EMBL" id="PRD15746.1"/>
    </source>
</evidence>
<proteinExistence type="predicted"/>
<dbReference type="EMBL" id="PDET01000005">
    <property type="protein sequence ID" value="PRD15746.1"/>
    <property type="molecule type" value="Genomic_DNA"/>
</dbReference>
<sequence length="370" mass="41868">MDSNTPARTATHSHVSSAIPHFIDQSTELDLIDVLTIILRKKFTILAFIIVAALIAVAVSFMMPQRWTSKAVLVPAESSQLKNINDALTKMSVLDIKTDITADSLLADFMRDFDSQRLREKYLVNTRYFKKLEALTAGDDESRDRLINDILQGNIESRSSIKSKEANKKEYLYYDVEYSAETAVDARDLLEGYINYVAREVNDELYRRLENKIKQAKMKESDLYNLEMMQEQIKHRSKIERLQYALDIARSAGIQKPSWSNGGVIQDDPDFSVTLGADGLARKLDIEKSLPVGSLNDELQNRRVYIEKLNALKIEPADDMPFKYMSTPSEPLTRDAPRRTLMVLLFALIGLVVGCGYVLAKSVMASRAVK</sequence>
<keyword evidence="4 7" id="KW-1133">Transmembrane helix</keyword>
<evidence type="ECO:0000256" key="4">
    <source>
        <dbReference type="ARBA" id="ARBA00022989"/>
    </source>
</evidence>
<keyword evidence="5 7" id="KW-0472">Membrane</keyword>
<dbReference type="GO" id="GO:0005886">
    <property type="term" value="C:plasma membrane"/>
    <property type="evidence" value="ECO:0007669"/>
    <property type="project" value="UniProtKB-SubCell"/>
</dbReference>
<organism evidence="9 10">
    <name type="scientific">Pantoea coffeiphila</name>
    <dbReference type="NCBI Taxonomy" id="1465635"/>
    <lineage>
        <taxon>Bacteria</taxon>
        <taxon>Pseudomonadati</taxon>
        <taxon>Pseudomonadota</taxon>
        <taxon>Gammaproteobacteria</taxon>
        <taxon>Enterobacterales</taxon>
        <taxon>Erwiniaceae</taxon>
        <taxon>Pantoea</taxon>
    </lineage>
</organism>
<feature type="transmembrane region" description="Helical" evidence="7">
    <location>
        <begin position="341"/>
        <end position="360"/>
    </location>
</feature>
<dbReference type="RefSeq" id="WP_105592459.1">
    <property type="nucleotide sequence ID" value="NZ_PDET01000005.1"/>
</dbReference>
<evidence type="ECO:0000256" key="2">
    <source>
        <dbReference type="ARBA" id="ARBA00022475"/>
    </source>
</evidence>
<dbReference type="Pfam" id="PF02706">
    <property type="entry name" value="Wzz"/>
    <property type="match status" value="1"/>
</dbReference>
<keyword evidence="10" id="KW-1185">Reference proteome</keyword>